<evidence type="ECO:0000256" key="1">
    <source>
        <dbReference type="SAM" id="MobiDB-lite"/>
    </source>
</evidence>
<keyword evidence="3" id="KW-1185">Reference proteome</keyword>
<dbReference type="InterPro" id="IPR036322">
    <property type="entry name" value="WD40_repeat_dom_sf"/>
</dbReference>
<dbReference type="OrthoDB" id="2096344at2759"/>
<feature type="compositionally biased region" description="Basic residues" evidence="1">
    <location>
        <begin position="131"/>
        <end position="140"/>
    </location>
</feature>
<dbReference type="SMART" id="SM00320">
    <property type="entry name" value="WD40"/>
    <property type="match status" value="2"/>
</dbReference>
<feature type="compositionally biased region" description="Basic residues" evidence="1">
    <location>
        <begin position="199"/>
        <end position="210"/>
    </location>
</feature>
<comment type="caution">
    <text evidence="2">The sequence shown here is derived from an EMBL/GenBank/DDBJ whole genome shotgun (WGS) entry which is preliminary data.</text>
</comment>
<dbReference type="EMBL" id="MU825461">
    <property type="protein sequence ID" value="KAJ7388553.1"/>
    <property type="molecule type" value="Genomic_DNA"/>
</dbReference>
<dbReference type="GO" id="GO:0036064">
    <property type="term" value="C:ciliary basal body"/>
    <property type="evidence" value="ECO:0007669"/>
    <property type="project" value="TreeGrafter"/>
</dbReference>
<dbReference type="PANTHER" id="PTHR44499:SF1">
    <property type="entry name" value="JOUBERIN"/>
    <property type="match status" value="1"/>
</dbReference>
<protein>
    <submittedName>
        <fullName evidence="2">Jouberin</fullName>
    </submittedName>
</protein>
<dbReference type="Proteomes" id="UP001163046">
    <property type="component" value="Unassembled WGS sequence"/>
</dbReference>
<dbReference type="GO" id="GO:0044458">
    <property type="term" value="P:motile cilium assembly"/>
    <property type="evidence" value="ECO:0007669"/>
    <property type="project" value="TreeGrafter"/>
</dbReference>
<accession>A0A9W9ZX22</accession>
<gene>
    <name evidence="2" type="primary">AHI1_1</name>
    <name evidence="2" type="ORF">OS493_036920</name>
</gene>
<dbReference type="InterPro" id="IPR001680">
    <property type="entry name" value="WD40_rpt"/>
</dbReference>
<feature type="compositionally biased region" description="Basic residues" evidence="1">
    <location>
        <begin position="10"/>
        <end position="19"/>
    </location>
</feature>
<proteinExistence type="predicted"/>
<evidence type="ECO:0000313" key="3">
    <source>
        <dbReference type="Proteomes" id="UP001163046"/>
    </source>
</evidence>
<dbReference type="AlphaFoldDB" id="A0A9W9ZX22"/>
<feature type="compositionally biased region" description="Basic and acidic residues" evidence="1">
    <location>
        <begin position="119"/>
        <end position="130"/>
    </location>
</feature>
<dbReference type="Gene3D" id="2.130.10.10">
    <property type="entry name" value="YVTN repeat-like/Quinoprotein amine dehydrogenase"/>
    <property type="match status" value="1"/>
</dbReference>
<name>A0A9W9ZX22_9CNID</name>
<reference evidence="2" key="1">
    <citation type="submission" date="2023-01" db="EMBL/GenBank/DDBJ databases">
        <title>Genome assembly of the deep-sea coral Lophelia pertusa.</title>
        <authorList>
            <person name="Herrera S."/>
            <person name="Cordes E."/>
        </authorList>
    </citation>
    <scope>NUCLEOTIDE SEQUENCE</scope>
    <source>
        <strain evidence="2">USNM1676648</strain>
        <tissue evidence="2">Polyp</tissue>
    </source>
</reference>
<feature type="region of interest" description="Disordered" evidence="1">
    <location>
        <begin position="101"/>
        <end position="212"/>
    </location>
</feature>
<sequence>MATDETSGSGKKKKHRRAKSNLESQGEIAGSTDQLISEESSRVLKARQRTQARFESFLQDAVAEDRCEFFLSTVFKKLEKKKKKKRTHTSDAVMIPLRKERKLNKAYKELLEGSSTEPARLDTEQADQKTPKKTRRKKTRTLTSEQGTPDESTEKPRRRKKPKTPEPGIDRESAKENLGYDNEQALDGEDAGQSSSATPKKKGGRVRRRLHDPEADASLTVVKKRADDGFILSVIVHRADNLKPDLCISHPMVRVHVVDMETGQYVKKSDSGRSVTSYYESESAAPVDYIMPVMTQPYDFKKYKSLMPSWEEVLLFNEIFSYFLNRQESDPKVVDFLSMTAAKRRKGPLTSDKGWYQVAWGFLKIVGGNGTPNTDKKVRLQLFQPPKSSFRSDNMVEEKGKVTFEEFALDAERRAHGMRDGKSDNEPTKLEQASWSGKRGCFILKFSHNGRYLACGCADLDSFPILIYEVPSYETRAYLPGHFSIIYDLCWAPDDLELLSTSSDGTVRYDQMIAIHFFKCQV</sequence>
<feature type="region of interest" description="Disordered" evidence="1">
    <location>
        <begin position="1"/>
        <end position="48"/>
    </location>
</feature>
<dbReference type="InterPro" id="IPR015943">
    <property type="entry name" value="WD40/YVTN_repeat-like_dom_sf"/>
</dbReference>
<evidence type="ECO:0000313" key="2">
    <source>
        <dbReference type="EMBL" id="KAJ7388553.1"/>
    </source>
</evidence>
<dbReference type="PANTHER" id="PTHR44499">
    <property type="entry name" value="JOUBERIN"/>
    <property type="match status" value="1"/>
</dbReference>
<organism evidence="2 3">
    <name type="scientific">Desmophyllum pertusum</name>
    <dbReference type="NCBI Taxonomy" id="174260"/>
    <lineage>
        <taxon>Eukaryota</taxon>
        <taxon>Metazoa</taxon>
        <taxon>Cnidaria</taxon>
        <taxon>Anthozoa</taxon>
        <taxon>Hexacorallia</taxon>
        <taxon>Scleractinia</taxon>
        <taxon>Caryophylliina</taxon>
        <taxon>Caryophylliidae</taxon>
        <taxon>Desmophyllum</taxon>
    </lineage>
</organism>
<dbReference type="SUPFAM" id="SSF50978">
    <property type="entry name" value="WD40 repeat-like"/>
    <property type="match status" value="1"/>
</dbReference>
<dbReference type="InterPro" id="IPR052803">
    <property type="entry name" value="Cilium-Associated_Jouberin"/>
</dbReference>
<dbReference type="Pfam" id="PF00400">
    <property type="entry name" value="WD40"/>
    <property type="match status" value="1"/>
</dbReference>